<feature type="region of interest" description="Disordered" evidence="14">
    <location>
        <begin position="201"/>
        <end position="224"/>
    </location>
</feature>
<evidence type="ECO:0000256" key="6">
    <source>
        <dbReference type="ARBA" id="ARBA00022833"/>
    </source>
</evidence>
<dbReference type="EMBL" id="LBVL01000023">
    <property type="protein sequence ID" value="KKQ84143.1"/>
    <property type="molecule type" value="Genomic_DNA"/>
</dbReference>
<dbReference type="AlphaFoldDB" id="A0A0G0KWU9"/>
<dbReference type="SMART" id="SM00436">
    <property type="entry name" value="TOP1Bc"/>
    <property type="match status" value="1"/>
</dbReference>
<dbReference type="NCBIfam" id="TIGR01051">
    <property type="entry name" value="topA_bact"/>
    <property type="match status" value="1"/>
</dbReference>
<name>A0A0G0KWU9_9BACT</name>
<keyword evidence="5" id="KW-0863">Zinc-finger</keyword>
<dbReference type="InterPro" id="IPR013826">
    <property type="entry name" value="Topo_IA_cen_sub3"/>
</dbReference>
<dbReference type="GO" id="GO:0008270">
    <property type="term" value="F:zinc ion binding"/>
    <property type="evidence" value="ECO:0007669"/>
    <property type="project" value="UniProtKB-KW"/>
</dbReference>
<dbReference type="Pfam" id="PF01131">
    <property type="entry name" value="Topoisom_bac"/>
    <property type="match status" value="1"/>
</dbReference>
<keyword evidence="9 16" id="KW-0413">Isomerase</keyword>
<comment type="caution">
    <text evidence="16">The sequence shown here is derived from an EMBL/GenBank/DDBJ whole genome shotgun (WGS) entry which is preliminary data.</text>
</comment>
<evidence type="ECO:0000256" key="12">
    <source>
        <dbReference type="ARBA" id="ARBA00032235"/>
    </source>
</evidence>
<evidence type="ECO:0000256" key="4">
    <source>
        <dbReference type="ARBA" id="ARBA00022723"/>
    </source>
</evidence>
<comment type="catalytic activity">
    <reaction evidence="1">
        <text>ATP-independent breakage of single-stranded DNA, followed by passage and rejoining.</text>
        <dbReference type="EC" id="5.6.2.1"/>
    </reaction>
</comment>
<dbReference type="Proteomes" id="UP000034081">
    <property type="component" value="Unassembled WGS sequence"/>
</dbReference>
<evidence type="ECO:0000256" key="1">
    <source>
        <dbReference type="ARBA" id="ARBA00000213"/>
    </source>
</evidence>
<dbReference type="SUPFAM" id="SSF56712">
    <property type="entry name" value="Prokaryotic type I DNA topoisomerase"/>
    <property type="match status" value="1"/>
</dbReference>
<reference evidence="16 17" key="1">
    <citation type="journal article" date="2015" name="Nature">
        <title>rRNA introns, odd ribosomes, and small enigmatic genomes across a large radiation of phyla.</title>
        <authorList>
            <person name="Brown C.T."/>
            <person name="Hug L.A."/>
            <person name="Thomas B.C."/>
            <person name="Sharon I."/>
            <person name="Castelle C.J."/>
            <person name="Singh A."/>
            <person name="Wilkins M.J."/>
            <person name="Williams K.H."/>
            <person name="Banfield J.F."/>
        </authorList>
    </citation>
    <scope>NUCLEOTIDE SEQUENCE [LARGE SCALE GENOMIC DNA]</scope>
</reference>
<dbReference type="InterPro" id="IPR000380">
    <property type="entry name" value="Topo_IA"/>
</dbReference>
<proteinExistence type="inferred from homology"/>
<dbReference type="EC" id="5.6.2.1" evidence="3"/>
<comment type="similarity">
    <text evidence="2">Belongs to the type IA topoisomerase family.</text>
</comment>
<dbReference type="Pfam" id="PF01396">
    <property type="entry name" value="Zn_ribbon_Top1"/>
    <property type="match status" value="2"/>
</dbReference>
<dbReference type="GO" id="GO:0003677">
    <property type="term" value="F:DNA binding"/>
    <property type="evidence" value="ECO:0007669"/>
    <property type="project" value="UniProtKB-KW"/>
</dbReference>
<dbReference type="PRINTS" id="PR00417">
    <property type="entry name" value="PRTPISMRASEI"/>
</dbReference>
<dbReference type="GO" id="GO:0003917">
    <property type="term" value="F:DNA topoisomerase type I (single strand cut, ATP-independent) activity"/>
    <property type="evidence" value="ECO:0007669"/>
    <property type="project" value="UniProtKB-EC"/>
</dbReference>
<protein>
    <recommendedName>
        <fullName evidence="3">DNA topoisomerase</fullName>
        <ecNumber evidence="3">5.6.2.1</ecNumber>
    </recommendedName>
    <alternativeName>
        <fullName evidence="13">Omega-protein</fullName>
    </alternativeName>
    <alternativeName>
        <fullName evidence="12">Relaxing enzyme</fullName>
    </alternativeName>
    <alternativeName>
        <fullName evidence="10">Swivelase</fullName>
    </alternativeName>
    <alternativeName>
        <fullName evidence="11">Untwisting enzyme</fullName>
    </alternativeName>
</protein>
<dbReference type="PATRIC" id="fig|1618570.3.peg.1380"/>
<keyword evidence="8" id="KW-0238">DNA-binding</keyword>
<evidence type="ECO:0000259" key="15">
    <source>
        <dbReference type="PROSITE" id="PS52039"/>
    </source>
</evidence>
<feature type="non-terminal residue" evidence="16">
    <location>
        <position position="1"/>
    </location>
</feature>
<evidence type="ECO:0000256" key="11">
    <source>
        <dbReference type="ARBA" id="ARBA00031985"/>
    </source>
</evidence>
<evidence type="ECO:0000313" key="16">
    <source>
        <dbReference type="EMBL" id="KKQ84143.1"/>
    </source>
</evidence>
<evidence type="ECO:0000256" key="14">
    <source>
        <dbReference type="SAM" id="MobiDB-lite"/>
    </source>
</evidence>
<feature type="domain" description="Topo IA-type catalytic" evidence="15">
    <location>
        <begin position="3"/>
        <end position="417"/>
    </location>
</feature>
<dbReference type="PANTHER" id="PTHR42785">
    <property type="entry name" value="DNA TOPOISOMERASE, TYPE IA, CORE"/>
    <property type="match status" value="1"/>
</dbReference>
<evidence type="ECO:0000256" key="9">
    <source>
        <dbReference type="ARBA" id="ARBA00023235"/>
    </source>
</evidence>
<dbReference type="InterPro" id="IPR013824">
    <property type="entry name" value="Topo_IA_cen_sub1"/>
</dbReference>
<keyword evidence="4" id="KW-0479">Metal-binding</keyword>
<dbReference type="Gene3D" id="1.10.290.10">
    <property type="entry name" value="Topoisomerase I, domain 4"/>
    <property type="match status" value="1"/>
</dbReference>
<evidence type="ECO:0000256" key="7">
    <source>
        <dbReference type="ARBA" id="ARBA00023029"/>
    </source>
</evidence>
<accession>A0A0G0KWU9</accession>
<feature type="region of interest" description="Disordered" evidence="14">
    <location>
        <begin position="522"/>
        <end position="545"/>
    </location>
</feature>
<dbReference type="CDD" id="cd00186">
    <property type="entry name" value="TOP1Ac"/>
    <property type="match status" value="1"/>
</dbReference>
<evidence type="ECO:0000256" key="5">
    <source>
        <dbReference type="ARBA" id="ARBA00022771"/>
    </source>
</evidence>
<dbReference type="InterPro" id="IPR003602">
    <property type="entry name" value="Topo_IA_DNA-bd_dom"/>
</dbReference>
<dbReference type="GO" id="GO:0006265">
    <property type="term" value="P:DNA topological change"/>
    <property type="evidence" value="ECO:0007669"/>
    <property type="project" value="InterPro"/>
</dbReference>
<dbReference type="PROSITE" id="PS00396">
    <property type="entry name" value="TOPO_IA_1"/>
    <property type="match status" value="1"/>
</dbReference>
<dbReference type="SUPFAM" id="SSF57783">
    <property type="entry name" value="Zinc beta-ribbon"/>
    <property type="match status" value="2"/>
</dbReference>
<gene>
    <name evidence="16" type="ORF">UT08_C0023G0008</name>
</gene>
<dbReference type="InterPro" id="IPR013825">
    <property type="entry name" value="Topo_IA_cen_sub2"/>
</dbReference>
<dbReference type="InterPro" id="IPR023405">
    <property type="entry name" value="Topo_IA_core_domain"/>
</dbReference>
<evidence type="ECO:0000313" key="17">
    <source>
        <dbReference type="Proteomes" id="UP000034081"/>
    </source>
</evidence>
<dbReference type="SMART" id="SM00437">
    <property type="entry name" value="TOP1Ac"/>
    <property type="match status" value="1"/>
</dbReference>
<dbReference type="PROSITE" id="PS52039">
    <property type="entry name" value="TOPO_IA_2"/>
    <property type="match status" value="1"/>
</dbReference>
<evidence type="ECO:0000256" key="2">
    <source>
        <dbReference type="ARBA" id="ARBA00009446"/>
    </source>
</evidence>
<keyword evidence="6" id="KW-0862">Zinc</keyword>
<dbReference type="InterPro" id="IPR023406">
    <property type="entry name" value="Topo_IA_AS"/>
</dbReference>
<evidence type="ECO:0000256" key="8">
    <source>
        <dbReference type="ARBA" id="ARBA00023125"/>
    </source>
</evidence>
<evidence type="ECO:0000256" key="3">
    <source>
        <dbReference type="ARBA" id="ARBA00012891"/>
    </source>
</evidence>
<dbReference type="InterPro" id="IPR013498">
    <property type="entry name" value="Topo_IA_Znf"/>
</dbReference>
<dbReference type="Gene3D" id="3.30.65.10">
    <property type="entry name" value="Bacterial Topoisomerase I, domain 1"/>
    <property type="match status" value="2"/>
</dbReference>
<evidence type="ECO:0000256" key="13">
    <source>
        <dbReference type="ARBA" id="ARBA00032877"/>
    </source>
</evidence>
<dbReference type="Gene3D" id="1.10.460.10">
    <property type="entry name" value="Topoisomerase I, domain 2"/>
    <property type="match status" value="1"/>
</dbReference>
<keyword evidence="7" id="KW-0799">Topoisomerase</keyword>
<dbReference type="InterPro" id="IPR005733">
    <property type="entry name" value="TopoI_bac-type"/>
</dbReference>
<dbReference type="InterPro" id="IPR013497">
    <property type="entry name" value="Topo_IA_cen"/>
</dbReference>
<dbReference type="PANTHER" id="PTHR42785:SF1">
    <property type="entry name" value="DNA TOPOISOMERASE"/>
    <property type="match status" value="1"/>
</dbReference>
<dbReference type="InterPro" id="IPR003601">
    <property type="entry name" value="Topo_IA_2"/>
</dbReference>
<sequence>KIDQKLVDAQQARRVLDRLVGYLISPVLWKRYWRGLSAGRVQSVVVRLIVDREREIEAFNPQEYWSISAIFEKFATDLVARDGKEIEKQSITTAKEAEEIIADLKGAEYKVSSVSREETSRTPHAPFTTATLQQVASKRLHYSSKQTMMFAQQLYEAGRITYMRTDSVNLSEQSLAQVGSFIKSEFGEKYYHHRKFKTKSKSAQEAHEAIRPTNPKNTPEAMASSLSSQQAKLYELIWRRFVASQMTDAKFDATAIDIKASKYGFRATGSVLTFDGWLKVFPSAFEDVRLPLVKGGQILELQELKSEQHFTKPPARFNEASLIKILEKEGIGRPSTYAAIISTVQTRGYVEKDRSRAFHPTDTGRTVHDFMMANFPRIVDIQFTAKMEDELDEIARGEREWIPTIREFYTPLAVEVAEKSVDALAKKESEEEKTDKICDLCGAPMIVKRGRFGKFIACSKFPECKNILKEKKDKEPPKLIGRSCPQDAGDLVERHGRFGIFIACSNFPKCKYTEKIKKAEEVAAEPTEEEKPLAENLSGDTIKGI</sequence>
<organism evidence="16 17">
    <name type="scientific">Candidatus Woesebacteria bacterium GW2011_GWB1_38_8</name>
    <dbReference type="NCBI Taxonomy" id="1618570"/>
    <lineage>
        <taxon>Bacteria</taxon>
        <taxon>Candidatus Woeseibacteriota</taxon>
    </lineage>
</organism>
<dbReference type="Gene3D" id="2.70.20.10">
    <property type="entry name" value="Topoisomerase I, domain 3"/>
    <property type="match status" value="1"/>
</dbReference>
<dbReference type="STRING" id="1618570.UT08_C0023G0008"/>
<evidence type="ECO:0000256" key="10">
    <source>
        <dbReference type="ARBA" id="ARBA00030003"/>
    </source>
</evidence>
<dbReference type="GO" id="GO:0005694">
    <property type="term" value="C:chromosome"/>
    <property type="evidence" value="ECO:0007669"/>
    <property type="project" value="InterPro"/>
</dbReference>